<dbReference type="RefSeq" id="WP_197063282.1">
    <property type="nucleotide sequence ID" value="NZ_CDOL01000254.1"/>
</dbReference>
<proteinExistence type="predicted"/>
<organism evidence="1 2">
    <name type="scientific">Capnocytophaga canis</name>
    <dbReference type="NCBI Taxonomy" id="1848903"/>
    <lineage>
        <taxon>Bacteria</taxon>
        <taxon>Pseudomonadati</taxon>
        <taxon>Bacteroidota</taxon>
        <taxon>Flavobacteriia</taxon>
        <taxon>Flavobacteriales</taxon>
        <taxon>Flavobacteriaceae</taxon>
        <taxon>Capnocytophaga</taxon>
    </lineage>
</organism>
<dbReference type="Proteomes" id="UP000038200">
    <property type="component" value="Unassembled WGS sequence"/>
</dbReference>
<dbReference type="EMBL" id="CDOL01000254">
    <property type="protein sequence ID" value="CEN53912.1"/>
    <property type="molecule type" value="Genomic_DNA"/>
</dbReference>
<name>A0A0B7IV01_9FLAO</name>
<accession>A0A0B7IV01</accession>
<sequence>MYNLSVGNVKLSDRIGKEYGNRISHNIKTELKKILEEINKEVEDL</sequence>
<evidence type="ECO:0000313" key="2">
    <source>
        <dbReference type="Proteomes" id="UP000038200"/>
    </source>
</evidence>
<gene>
    <name evidence="1" type="ORF">CCAND93_630009</name>
</gene>
<evidence type="ECO:0000313" key="1">
    <source>
        <dbReference type="EMBL" id="CEN53912.1"/>
    </source>
</evidence>
<protein>
    <submittedName>
        <fullName evidence="1">Uncharacterized protein</fullName>
    </submittedName>
</protein>
<reference evidence="1 2" key="1">
    <citation type="submission" date="2015-01" db="EMBL/GenBank/DDBJ databases">
        <authorList>
            <person name="Xiang T."/>
            <person name="Song Y."/>
            <person name="Huang L."/>
            <person name="Wang B."/>
            <person name="Wu P."/>
        </authorList>
    </citation>
    <scope>NUCLEOTIDE SEQUENCE [LARGE SCALE GENOMIC DNA]</scope>
    <source>
        <strain evidence="1 2">CcD93</strain>
    </source>
</reference>
<dbReference type="AlphaFoldDB" id="A0A0B7IV01"/>